<keyword evidence="2" id="KW-0614">Plasmid</keyword>
<dbReference type="InterPro" id="IPR036388">
    <property type="entry name" value="WH-like_DNA-bd_sf"/>
</dbReference>
<dbReference type="SUPFAM" id="SSF53850">
    <property type="entry name" value="Periplasmic binding protein-like II"/>
    <property type="match status" value="1"/>
</dbReference>
<evidence type="ECO:0000313" key="2">
    <source>
        <dbReference type="EMBL" id="UVF22187.1"/>
    </source>
</evidence>
<proteinExistence type="predicted"/>
<feature type="domain" description="PBP" evidence="1">
    <location>
        <begin position="140"/>
        <end position="299"/>
    </location>
</feature>
<evidence type="ECO:0000259" key="1">
    <source>
        <dbReference type="Pfam" id="PF12727"/>
    </source>
</evidence>
<sequence>MRVELRLSGFVLVSGEKIALSRTYALLDGIRNDQSIRGAADRLGLSYRSAWDHVLNLEKTIGRPVAIKTKGHGSALNQLGNALLVALNETFSSFEVALLREEHALAMRLEALLEKAPVSGRLALSNDPLLMSVLGEIRLVEATVVGSREAVECLLAGRAEAAGFHVGDLDPRSTPPFDLLFHDRRYIVRPLFYREQGLMLAAGNPLSIFSVKDLTRTGARFVNRQPGSGTRQWFDRLLKQDDLSPSGVVGYDQEEFTHQAVAAVIASGAADAGMGVRAVAERFGLAFTALGREVYYIAAQPDLSDVVDLVCSRAAAKCEAFPGYAVLTPTDEHQWYRSGCYR</sequence>
<geneLocation type="plasmid" evidence="2 3">
    <name>pR24_1</name>
</geneLocation>
<name>A0ABY5RZA9_9HYPH</name>
<gene>
    <name evidence="2" type="ORF">HPT29_026170</name>
</gene>
<keyword evidence="3" id="KW-1185">Reference proteome</keyword>
<dbReference type="Proteomes" id="UP001017257">
    <property type="component" value="Plasmid pR24_1"/>
</dbReference>
<organism evidence="2 3">
    <name type="scientific">Microvirga terrae</name>
    <dbReference type="NCBI Taxonomy" id="2740529"/>
    <lineage>
        <taxon>Bacteria</taxon>
        <taxon>Pseudomonadati</taxon>
        <taxon>Pseudomonadota</taxon>
        <taxon>Alphaproteobacteria</taxon>
        <taxon>Hyphomicrobiales</taxon>
        <taxon>Methylobacteriaceae</taxon>
        <taxon>Microvirga</taxon>
    </lineage>
</organism>
<dbReference type="PANTHER" id="PTHR38431:SF1">
    <property type="entry name" value="BLL2305 PROTEIN"/>
    <property type="match status" value="1"/>
</dbReference>
<dbReference type="RefSeq" id="WP_173946034.1">
    <property type="nucleotide sequence ID" value="NZ_CP102846.1"/>
</dbReference>
<dbReference type="InterPro" id="IPR024370">
    <property type="entry name" value="PBP_domain"/>
</dbReference>
<dbReference type="PANTHER" id="PTHR38431">
    <property type="entry name" value="BLL2305 PROTEIN"/>
    <property type="match status" value="1"/>
</dbReference>
<dbReference type="InterPro" id="IPR036390">
    <property type="entry name" value="WH_DNA-bd_sf"/>
</dbReference>
<accession>A0ABY5RZA9</accession>
<reference evidence="2" key="1">
    <citation type="submission" date="2022-08" db="EMBL/GenBank/DDBJ databases">
        <title>Microvirga terrae sp. nov., isolated from soil.</title>
        <authorList>
            <person name="Kim K.H."/>
            <person name="Seo Y.L."/>
            <person name="Kim J.M."/>
            <person name="Lee J.K."/>
            <person name="Han D.M."/>
            <person name="Jeon C.O."/>
        </authorList>
    </citation>
    <scope>NUCLEOTIDE SEQUENCE</scope>
    <source>
        <strain evidence="2">R24</strain>
        <plasmid evidence="2">pR24_1</plasmid>
    </source>
</reference>
<dbReference type="SUPFAM" id="SSF46785">
    <property type="entry name" value="Winged helix' DNA-binding domain"/>
    <property type="match status" value="1"/>
</dbReference>
<dbReference type="EMBL" id="CP102846">
    <property type="protein sequence ID" value="UVF22187.1"/>
    <property type="molecule type" value="Genomic_DNA"/>
</dbReference>
<evidence type="ECO:0000313" key="3">
    <source>
        <dbReference type="Proteomes" id="UP001017257"/>
    </source>
</evidence>
<dbReference type="Pfam" id="PF12727">
    <property type="entry name" value="PBP_like"/>
    <property type="match status" value="1"/>
</dbReference>
<dbReference type="Gene3D" id="1.10.10.10">
    <property type="entry name" value="Winged helix-like DNA-binding domain superfamily/Winged helix DNA-binding domain"/>
    <property type="match status" value="1"/>
</dbReference>
<protein>
    <submittedName>
        <fullName evidence="2">Helix-turn-helix transcriptional regulator</fullName>
    </submittedName>
</protein>